<dbReference type="InterPro" id="IPR009075">
    <property type="entry name" value="AcylCo_DH/oxidase_C"/>
</dbReference>
<evidence type="ECO:0000259" key="23">
    <source>
        <dbReference type="Pfam" id="PF01636"/>
    </source>
</evidence>
<evidence type="ECO:0000256" key="8">
    <source>
        <dbReference type="ARBA" id="ARBA00022827"/>
    </source>
</evidence>
<evidence type="ECO:0000256" key="21">
    <source>
        <dbReference type="ARBA" id="ARBA00049140"/>
    </source>
</evidence>
<comment type="cofactor">
    <cofactor evidence="1">
        <name>FAD</name>
        <dbReference type="ChEBI" id="CHEBI:57692"/>
    </cofactor>
</comment>
<feature type="domain" description="Acyl-CoA oxidase/dehydrogenase middle" evidence="24">
    <location>
        <begin position="492"/>
        <end position="594"/>
    </location>
</feature>
<evidence type="ECO:0000256" key="6">
    <source>
        <dbReference type="ARBA" id="ARBA00011738"/>
    </source>
</evidence>
<dbReference type="Pfam" id="PF00441">
    <property type="entry name" value="Acyl-CoA_dh_1"/>
    <property type="match status" value="1"/>
</dbReference>
<evidence type="ECO:0000256" key="4">
    <source>
        <dbReference type="ARBA" id="ARBA00005005"/>
    </source>
</evidence>
<evidence type="ECO:0000256" key="19">
    <source>
        <dbReference type="ARBA" id="ARBA00048395"/>
    </source>
</evidence>
<dbReference type="Pfam" id="PF01636">
    <property type="entry name" value="APH"/>
    <property type="match status" value="1"/>
</dbReference>
<reference evidence="26 27" key="1">
    <citation type="submission" date="2024-02" db="EMBL/GenBank/DDBJ databases">
        <authorList>
            <person name="Daric V."/>
            <person name="Darras S."/>
        </authorList>
    </citation>
    <scope>NUCLEOTIDE SEQUENCE [LARGE SCALE GENOMIC DNA]</scope>
</reference>
<evidence type="ECO:0000256" key="7">
    <source>
        <dbReference type="ARBA" id="ARBA00022630"/>
    </source>
</evidence>
<dbReference type="EMBL" id="CAWYQH010000013">
    <property type="protein sequence ID" value="CAK8674424.1"/>
    <property type="molecule type" value="Genomic_DNA"/>
</dbReference>
<keyword evidence="11" id="KW-0443">Lipid metabolism</keyword>
<evidence type="ECO:0000313" key="26">
    <source>
        <dbReference type="EMBL" id="CAK8674424.1"/>
    </source>
</evidence>
<dbReference type="InterPro" id="IPR037069">
    <property type="entry name" value="AcylCoA_DH/ox_N_sf"/>
</dbReference>
<evidence type="ECO:0000256" key="16">
    <source>
        <dbReference type="ARBA" id="ARBA00047443"/>
    </source>
</evidence>
<dbReference type="Gene3D" id="1.20.140.10">
    <property type="entry name" value="Butyryl-CoA Dehydrogenase, subunit A, domain 3"/>
    <property type="match status" value="1"/>
</dbReference>
<dbReference type="Proteomes" id="UP001642483">
    <property type="component" value="Unassembled WGS sequence"/>
</dbReference>
<gene>
    <name evidence="26" type="ORF">CVLEPA_LOCUS4124</name>
</gene>
<evidence type="ECO:0000256" key="10">
    <source>
        <dbReference type="ARBA" id="ARBA00023002"/>
    </source>
</evidence>
<evidence type="ECO:0000256" key="15">
    <source>
        <dbReference type="ARBA" id="ARBA00046026"/>
    </source>
</evidence>
<dbReference type="InterPro" id="IPR002575">
    <property type="entry name" value="Aminoglycoside_PTrfase"/>
</dbReference>
<dbReference type="Gene3D" id="2.40.110.10">
    <property type="entry name" value="Butyryl-CoA Dehydrogenase, subunit A, domain 2"/>
    <property type="match status" value="1"/>
</dbReference>
<comment type="similarity">
    <text evidence="5">Belongs to the acyl-CoA dehydrogenase family.</text>
</comment>
<comment type="catalytic activity">
    <reaction evidence="19">
        <text>tricosanoyl-CoA + oxidized [electron-transfer flavoprotein] + H(+) = (2E)-tricosenoyl-CoA + reduced [electron-transfer flavoprotein]</text>
        <dbReference type="Rhea" id="RHEA:48220"/>
        <dbReference type="Rhea" id="RHEA-COMP:10685"/>
        <dbReference type="Rhea" id="RHEA-COMP:10686"/>
        <dbReference type="ChEBI" id="CHEBI:15378"/>
        <dbReference type="ChEBI" id="CHEBI:57692"/>
        <dbReference type="ChEBI" id="CHEBI:58307"/>
        <dbReference type="ChEBI" id="CHEBI:90118"/>
        <dbReference type="ChEBI" id="CHEBI:90119"/>
    </reaction>
    <physiologicalReaction direction="left-to-right" evidence="19">
        <dbReference type="Rhea" id="RHEA:48221"/>
    </physiologicalReaction>
</comment>
<evidence type="ECO:0000256" key="18">
    <source>
        <dbReference type="ARBA" id="ARBA00048086"/>
    </source>
</evidence>
<keyword evidence="7" id="KW-0285">Flavoprotein</keyword>
<dbReference type="InterPro" id="IPR046373">
    <property type="entry name" value="Acyl-CoA_Oxase/DH_mid-dom_sf"/>
</dbReference>
<evidence type="ECO:0000256" key="12">
    <source>
        <dbReference type="ARBA" id="ARBA00023136"/>
    </source>
</evidence>
<proteinExistence type="inferred from homology"/>
<dbReference type="InterPro" id="IPR011009">
    <property type="entry name" value="Kinase-like_dom_sf"/>
</dbReference>
<dbReference type="Gene3D" id="1.10.540.10">
    <property type="entry name" value="Acyl-CoA dehydrogenase/oxidase, N-terminal domain"/>
    <property type="match status" value="1"/>
</dbReference>
<dbReference type="InterPro" id="IPR041726">
    <property type="entry name" value="ACAD10_11_N"/>
</dbReference>
<protein>
    <recommendedName>
        <fullName evidence="14">Acyl-CoA dehydrogenase family member 11</fullName>
    </recommendedName>
</protein>
<comment type="catalytic activity">
    <reaction evidence="16">
        <text>a 2,3-saturated acyl-CoA + oxidized [electron-transfer flavoprotein] + H(+) = a (2E)-enoyl-CoA + reduced [electron-transfer flavoprotein]</text>
        <dbReference type="Rhea" id="RHEA:44704"/>
        <dbReference type="Rhea" id="RHEA-COMP:10685"/>
        <dbReference type="Rhea" id="RHEA-COMP:10686"/>
        <dbReference type="ChEBI" id="CHEBI:15378"/>
        <dbReference type="ChEBI" id="CHEBI:57692"/>
        <dbReference type="ChEBI" id="CHEBI:58307"/>
        <dbReference type="ChEBI" id="CHEBI:58856"/>
        <dbReference type="ChEBI" id="CHEBI:65111"/>
    </reaction>
    <physiologicalReaction direction="left-to-right" evidence="16">
        <dbReference type="Rhea" id="RHEA:44705"/>
    </physiologicalReaction>
</comment>
<dbReference type="PANTHER" id="PTHR48083">
    <property type="entry name" value="MEDIUM-CHAIN SPECIFIC ACYL-COA DEHYDROGENASE, MITOCHONDRIAL-RELATED"/>
    <property type="match status" value="1"/>
</dbReference>
<evidence type="ECO:0000256" key="5">
    <source>
        <dbReference type="ARBA" id="ARBA00009347"/>
    </source>
</evidence>
<evidence type="ECO:0000313" key="27">
    <source>
        <dbReference type="Proteomes" id="UP001642483"/>
    </source>
</evidence>
<dbReference type="InterPro" id="IPR006091">
    <property type="entry name" value="Acyl-CoA_Oxase/DH_mid-dom"/>
</dbReference>
<evidence type="ECO:0000256" key="1">
    <source>
        <dbReference type="ARBA" id="ARBA00001974"/>
    </source>
</evidence>
<feature type="domain" description="Acyl-CoA dehydrogenase/oxidase C-terminal" evidence="22">
    <location>
        <begin position="606"/>
        <end position="754"/>
    </location>
</feature>
<keyword evidence="27" id="KW-1185">Reference proteome</keyword>
<evidence type="ECO:0000259" key="24">
    <source>
        <dbReference type="Pfam" id="PF02770"/>
    </source>
</evidence>
<evidence type="ECO:0000256" key="2">
    <source>
        <dbReference type="ARBA" id="ARBA00004275"/>
    </source>
</evidence>
<comment type="subcellular location">
    <subcellularLocation>
        <location evidence="3">Mitochondrion membrane</location>
    </subcellularLocation>
    <subcellularLocation>
        <location evidence="2">Peroxisome</location>
    </subcellularLocation>
</comment>
<dbReference type="SUPFAM" id="SSF47203">
    <property type="entry name" value="Acyl-CoA dehydrogenase C-terminal domain-like"/>
    <property type="match status" value="1"/>
</dbReference>
<evidence type="ECO:0000256" key="11">
    <source>
        <dbReference type="ARBA" id="ARBA00023098"/>
    </source>
</evidence>
<keyword evidence="8" id="KW-0274">FAD</keyword>
<comment type="caution">
    <text evidence="26">The sequence shown here is derived from an EMBL/GenBank/DDBJ whole genome shotgun (WGS) entry which is preliminary data.</text>
</comment>
<evidence type="ECO:0000256" key="17">
    <source>
        <dbReference type="ARBA" id="ARBA00048020"/>
    </source>
</evidence>
<keyword evidence="13" id="KW-0576">Peroxisome</keyword>
<dbReference type="PANTHER" id="PTHR48083:SF13">
    <property type="entry name" value="ACYL-COA DEHYDROGENASE FAMILY MEMBER 11"/>
    <property type="match status" value="1"/>
</dbReference>
<accession>A0ABP0F3Y3</accession>
<dbReference type="CDD" id="cd05154">
    <property type="entry name" value="ACAD10_11_N-like"/>
    <property type="match status" value="1"/>
</dbReference>
<evidence type="ECO:0000256" key="9">
    <source>
        <dbReference type="ARBA" id="ARBA00022832"/>
    </source>
</evidence>
<keyword evidence="12" id="KW-0472">Membrane</keyword>
<evidence type="ECO:0000256" key="20">
    <source>
        <dbReference type="ARBA" id="ARBA00048399"/>
    </source>
</evidence>
<dbReference type="Gene3D" id="3.30.200.20">
    <property type="entry name" value="Phosphorylase Kinase, domain 1"/>
    <property type="match status" value="1"/>
</dbReference>
<evidence type="ECO:0000256" key="13">
    <source>
        <dbReference type="ARBA" id="ARBA00023140"/>
    </source>
</evidence>
<comment type="catalytic activity">
    <reaction evidence="17">
        <text>docosanoyl-CoA + oxidized [electron-transfer flavoprotein] + H(+) = (2E)-docosenoyl-CoA + reduced [electron-transfer flavoprotein]</text>
        <dbReference type="Rhea" id="RHEA:47228"/>
        <dbReference type="Rhea" id="RHEA-COMP:10685"/>
        <dbReference type="Rhea" id="RHEA-COMP:10686"/>
        <dbReference type="ChEBI" id="CHEBI:15378"/>
        <dbReference type="ChEBI" id="CHEBI:57692"/>
        <dbReference type="ChEBI" id="CHEBI:58307"/>
        <dbReference type="ChEBI" id="CHEBI:65059"/>
        <dbReference type="ChEBI" id="CHEBI:74692"/>
    </reaction>
    <physiologicalReaction direction="left-to-right" evidence="17">
        <dbReference type="Rhea" id="RHEA:47229"/>
    </physiologicalReaction>
</comment>
<dbReference type="Pfam" id="PF02771">
    <property type="entry name" value="Acyl-CoA_dh_N"/>
    <property type="match status" value="1"/>
</dbReference>
<comment type="catalytic activity">
    <reaction evidence="18">
        <text>tetracosanoyl-CoA + oxidized [electron-transfer flavoprotein] + H(+) = (2E)-tetracosenoyl-CoA + reduced [electron-transfer flavoprotein]</text>
        <dbReference type="Rhea" id="RHEA:47232"/>
        <dbReference type="Rhea" id="RHEA-COMP:10685"/>
        <dbReference type="Rhea" id="RHEA-COMP:10686"/>
        <dbReference type="ChEBI" id="CHEBI:15378"/>
        <dbReference type="ChEBI" id="CHEBI:57692"/>
        <dbReference type="ChEBI" id="CHEBI:58307"/>
        <dbReference type="ChEBI" id="CHEBI:65052"/>
        <dbReference type="ChEBI" id="CHEBI:74693"/>
    </reaction>
    <physiologicalReaction direction="left-to-right" evidence="18">
        <dbReference type="Rhea" id="RHEA:47233"/>
    </physiologicalReaction>
</comment>
<dbReference type="Gene3D" id="3.90.1200.10">
    <property type="match status" value="1"/>
</dbReference>
<dbReference type="Pfam" id="PF02770">
    <property type="entry name" value="Acyl-CoA_dh_M"/>
    <property type="match status" value="1"/>
</dbReference>
<comment type="pathway">
    <text evidence="4">Lipid metabolism; fatty acid beta-oxidation.</text>
</comment>
<dbReference type="InterPro" id="IPR036250">
    <property type="entry name" value="AcylCo_DH-like_C"/>
</dbReference>
<comment type="catalytic activity">
    <reaction evidence="21">
        <text>eicosanoyl-CoA + oxidized [electron-transfer flavoprotein] + H(+) = (2E)-eicosenoyl-CoA + reduced [electron-transfer flavoprotein]</text>
        <dbReference type="Rhea" id="RHEA:47236"/>
        <dbReference type="Rhea" id="RHEA-COMP:10685"/>
        <dbReference type="Rhea" id="RHEA-COMP:10686"/>
        <dbReference type="ChEBI" id="CHEBI:15378"/>
        <dbReference type="ChEBI" id="CHEBI:57380"/>
        <dbReference type="ChEBI" id="CHEBI:57692"/>
        <dbReference type="ChEBI" id="CHEBI:58307"/>
        <dbReference type="ChEBI" id="CHEBI:74691"/>
    </reaction>
    <physiologicalReaction direction="left-to-right" evidence="21">
        <dbReference type="Rhea" id="RHEA:47237"/>
    </physiologicalReaction>
</comment>
<name>A0ABP0F3Y3_CLALP</name>
<feature type="domain" description="Aminoglycoside phosphotransferase" evidence="23">
    <location>
        <begin position="39"/>
        <end position="257"/>
    </location>
</feature>
<evidence type="ECO:0000256" key="14">
    <source>
        <dbReference type="ARBA" id="ARBA00040622"/>
    </source>
</evidence>
<dbReference type="InterPro" id="IPR050741">
    <property type="entry name" value="Acyl-CoA_dehydrogenase"/>
</dbReference>
<sequence length="766" mass="86271">MSPTEMMEPCGVHSIDKEKLKQYLIKSVGVGSTNDELVLKQFDEGQSNPTYYLRFGGKEMVLRKKPPGKLLRGAHQIDREFRVMNAVYKAGFPVPRMIDYCKMTSVIGTEFFLMEFLPGRVLNTNMVGLSSRDRRQCLMDATKTLAHLHQLDPNALGLGSYGKNKGFCGRVLNTWSKQYRSAADTNIPEMDQLINWLQNKLPSIKDESTIVHGDYSLSNIMFHPTESKVLAVLDWEISTIGHPLMDFAYLCLFYHSPKEYFVLQQLDDETLQQLFKDFPTEDELVKYYCDLRGIEAPIPNWNFYLALSFFKLASIVQGVYARSQQGNASSPHASMYGYLIKPLILTALKLAKRSDLTTASMPMTLSPSPKGQETLDRVKDFVRTHVEPREKDYYDHIEKADSPFCIVPLMEEWKAKAKSHGLWNLFLPGISGLSNVDYAHIAEHLGRCPPSSEVFNCAAPDTGNMEVLHMYGDDYQKKTWLQPLLDGKIRSAFCMTEPQVASSDATNMELTIKRDGDYYIVNGRKWWSSGAARPRCAFGIVMGRTGSANTRAHKSHSMIIVPFDTPGVKRVRDLTVFGYNEGPGGHAEMLFDNVRVPLRNLILGEGRGFEIAQGRLGPGRIHHCMRSIGLAERAMELMVKRAAERKPFKKRILEHAVAQHQIADCRIAIDQCRLLTLNAAHMIDRCGAKMARKEIAMIKIAAPRMLCDVIDRAIQIHGGAGVSQDFPLAAWYAAARTLRIADGPDEVHLTSVAKLEIRDQLLKARM</sequence>
<organism evidence="26 27">
    <name type="scientific">Clavelina lepadiformis</name>
    <name type="common">Light-bulb sea squirt</name>
    <name type="synonym">Ascidia lepadiformis</name>
    <dbReference type="NCBI Taxonomy" id="159417"/>
    <lineage>
        <taxon>Eukaryota</taxon>
        <taxon>Metazoa</taxon>
        <taxon>Chordata</taxon>
        <taxon>Tunicata</taxon>
        <taxon>Ascidiacea</taxon>
        <taxon>Aplousobranchia</taxon>
        <taxon>Clavelinidae</taxon>
        <taxon>Clavelina</taxon>
    </lineage>
</organism>
<dbReference type="SUPFAM" id="SSF56645">
    <property type="entry name" value="Acyl-CoA dehydrogenase NM domain-like"/>
    <property type="match status" value="1"/>
</dbReference>
<feature type="domain" description="Acyl-CoA dehydrogenase/oxidase N-terminal" evidence="25">
    <location>
        <begin position="372"/>
        <end position="488"/>
    </location>
</feature>
<comment type="catalytic activity">
    <reaction evidence="20">
        <text>hexacosanoyl-CoA + oxidized [electron-transfer flavoprotein] + H(+) = (2E)-hexacosenoyl-CoA + reduced [electron-transfer flavoprotein]</text>
        <dbReference type="Rhea" id="RHEA:48216"/>
        <dbReference type="Rhea" id="RHEA-COMP:10685"/>
        <dbReference type="Rhea" id="RHEA-COMP:10686"/>
        <dbReference type="ChEBI" id="CHEBI:15378"/>
        <dbReference type="ChEBI" id="CHEBI:57692"/>
        <dbReference type="ChEBI" id="CHEBI:58307"/>
        <dbReference type="ChEBI" id="CHEBI:64868"/>
        <dbReference type="ChEBI" id="CHEBI:74281"/>
    </reaction>
    <physiologicalReaction direction="left-to-right" evidence="20">
        <dbReference type="Rhea" id="RHEA:48217"/>
    </physiologicalReaction>
</comment>
<evidence type="ECO:0000259" key="22">
    <source>
        <dbReference type="Pfam" id="PF00441"/>
    </source>
</evidence>
<comment type="function">
    <text evidence="15">Acyl-CoA dehydrogenase, that exhibits maximal activity towards saturated C22-CoA. Probably participates in beta-oxydation and energy production but could also play a role in the metabolism of specific fatty acids to control fatty acids composition of cellular lipids in brain.</text>
</comment>
<dbReference type="InterPro" id="IPR009100">
    <property type="entry name" value="AcylCoA_DH/oxidase_NM_dom_sf"/>
</dbReference>
<evidence type="ECO:0000256" key="3">
    <source>
        <dbReference type="ARBA" id="ARBA00004325"/>
    </source>
</evidence>
<comment type="subunit">
    <text evidence="6">Homodimer.</text>
</comment>
<keyword evidence="9" id="KW-0276">Fatty acid metabolism</keyword>
<evidence type="ECO:0000259" key="25">
    <source>
        <dbReference type="Pfam" id="PF02771"/>
    </source>
</evidence>
<keyword evidence="10" id="KW-0560">Oxidoreductase</keyword>
<dbReference type="SUPFAM" id="SSF56112">
    <property type="entry name" value="Protein kinase-like (PK-like)"/>
    <property type="match status" value="1"/>
</dbReference>
<dbReference type="InterPro" id="IPR013786">
    <property type="entry name" value="AcylCoA_DH/ox_N"/>
</dbReference>